<evidence type="ECO:0008006" key="3">
    <source>
        <dbReference type="Google" id="ProtNLM"/>
    </source>
</evidence>
<dbReference type="InterPro" id="IPR029055">
    <property type="entry name" value="Ntn_hydrolases_N"/>
</dbReference>
<evidence type="ECO:0000313" key="2">
    <source>
        <dbReference type="EMBL" id="SVD01202.1"/>
    </source>
</evidence>
<dbReference type="Gene3D" id="1.10.439.10">
    <property type="entry name" value="Penicillin Amidohydrolase, domain 1"/>
    <property type="match status" value="1"/>
</dbReference>
<evidence type="ECO:0000256" key="1">
    <source>
        <dbReference type="ARBA" id="ARBA00006586"/>
    </source>
</evidence>
<comment type="similarity">
    <text evidence="1">Belongs to the peptidase S45 family.</text>
</comment>
<dbReference type="InterPro" id="IPR002692">
    <property type="entry name" value="S45"/>
</dbReference>
<dbReference type="GO" id="GO:0016811">
    <property type="term" value="F:hydrolase activity, acting on carbon-nitrogen (but not peptide) bonds, in linear amides"/>
    <property type="evidence" value="ECO:0007669"/>
    <property type="project" value="InterPro"/>
</dbReference>
<name>A0A382RV96_9ZZZZ</name>
<reference evidence="2" key="1">
    <citation type="submission" date="2018-05" db="EMBL/GenBank/DDBJ databases">
        <authorList>
            <person name="Lanie J.A."/>
            <person name="Ng W.-L."/>
            <person name="Kazmierczak K.M."/>
            <person name="Andrzejewski T.M."/>
            <person name="Davidsen T.M."/>
            <person name="Wayne K.J."/>
            <person name="Tettelin H."/>
            <person name="Glass J.I."/>
            <person name="Rusch D."/>
            <person name="Podicherti R."/>
            <person name="Tsui H.-C.T."/>
            <person name="Winkler M.E."/>
        </authorList>
    </citation>
    <scope>NUCLEOTIDE SEQUENCE</scope>
</reference>
<dbReference type="GO" id="GO:0017000">
    <property type="term" value="P:antibiotic biosynthetic process"/>
    <property type="evidence" value="ECO:0007669"/>
    <property type="project" value="InterPro"/>
</dbReference>
<proteinExistence type="inferred from homology"/>
<gene>
    <name evidence="2" type="ORF">METZ01_LOCUS354056</name>
</gene>
<dbReference type="EMBL" id="UINC01124212">
    <property type="protein sequence ID" value="SVD01202.1"/>
    <property type="molecule type" value="Genomic_DNA"/>
</dbReference>
<accession>A0A382RV96</accession>
<dbReference type="AlphaFoldDB" id="A0A382RV96"/>
<feature type="non-terminal residue" evidence="2">
    <location>
        <position position="91"/>
    </location>
</feature>
<sequence>MFATKFMKYLVSISLALIFLVSLFLKWIFQPSFILSEQELSKAKSREVTIYRDTWGVPHIFGKTDSDAAFGLAYAHSEDDFSTIQDVIIMV</sequence>
<dbReference type="SUPFAM" id="SSF56235">
    <property type="entry name" value="N-terminal nucleophile aminohydrolases (Ntn hydrolases)"/>
    <property type="match status" value="1"/>
</dbReference>
<organism evidence="2">
    <name type="scientific">marine metagenome</name>
    <dbReference type="NCBI Taxonomy" id="408172"/>
    <lineage>
        <taxon>unclassified sequences</taxon>
        <taxon>metagenomes</taxon>
        <taxon>ecological metagenomes</taxon>
    </lineage>
</organism>
<protein>
    <recommendedName>
        <fullName evidence="3">Penicillin amidase</fullName>
    </recommendedName>
</protein>
<dbReference type="Pfam" id="PF01804">
    <property type="entry name" value="Penicil_amidase"/>
    <property type="match status" value="1"/>
</dbReference>
<dbReference type="InterPro" id="IPR023343">
    <property type="entry name" value="Penicillin_amidase_dom1"/>
</dbReference>